<dbReference type="InterPro" id="IPR000835">
    <property type="entry name" value="HTH_MarR-typ"/>
</dbReference>
<evidence type="ECO:0000313" key="2">
    <source>
        <dbReference type="EMBL" id="RZU41465.1"/>
    </source>
</evidence>
<dbReference type="AlphaFoldDB" id="A0A4Q7YWK2"/>
<dbReference type="GO" id="GO:0006950">
    <property type="term" value="P:response to stress"/>
    <property type="evidence" value="ECO:0007669"/>
    <property type="project" value="TreeGrafter"/>
</dbReference>
<dbReference type="PANTHER" id="PTHR33164:SF43">
    <property type="entry name" value="HTH-TYPE TRANSCRIPTIONAL REPRESSOR YETL"/>
    <property type="match status" value="1"/>
</dbReference>
<dbReference type="InterPro" id="IPR039422">
    <property type="entry name" value="MarR/SlyA-like"/>
</dbReference>
<dbReference type="GO" id="GO:0003700">
    <property type="term" value="F:DNA-binding transcription factor activity"/>
    <property type="evidence" value="ECO:0007669"/>
    <property type="project" value="InterPro"/>
</dbReference>
<dbReference type="PANTHER" id="PTHR33164">
    <property type="entry name" value="TRANSCRIPTIONAL REGULATOR, MARR FAMILY"/>
    <property type="match status" value="1"/>
</dbReference>
<name>A0A4Q7YWK2_9BACT</name>
<evidence type="ECO:0000259" key="1">
    <source>
        <dbReference type="PROSITE" id="PS50995"/>
    </source>
</evidence>
<sequence>MRIESFLEQSPVFQASRMARRMESSLNALLKQEELTFSESLMLAAIFLEKKRVRPSELARTFETTRGNVSHAVSSLEAKRLVRRRINPEDARGFLLELEPAGRRRAARVAAILDRMQTQMEKEVGAAKLETMLRQMADVEELCSRLAGSSERGRA</sequence>
<dbReference type="SMART" id="SM00347">
    <property type="entry name" value="HTH_MARR"/>
    <property type="match status" value="1"/>
</dbReference>
<organism evidence="2 3">
    <name type="scientific">Edaphobacter modestus</name>
    <dbReference type="NCBI Taxonomy" id="388466"/>
    <lineage>
        <taxon>Bacteria</taxon>
        <taxon>Pseudomonadati</taxon>
        <taxon>Acidobacteriota</taxon>
        <taxon>Terriglobia</taxon>
        <taxon>Terriglobales</taxon>
        <taxon>Acidobacteriaceae</taxon>
        <taxon>Edaphobacter</taxon>
    </lineage>
</organism>
<feature type="domain" description="HTH marR-type" evidence="1">
    <location>
        <begin position="8"/>
        <end position="141"/>
    </location>
</feature>
<reference evidence="2 3" key="1">
    <citation type="submission" date="2019-02" db="EMBL/GenBank/DDBJ databases">
        <title>Genomic Encyclopedia of Archaeal and Bacterial Type Strains, Phase II (KMG-II): from individual species to whole genera.</title>
        <authorList>
            <person name="Goeker M."/>
        </authorList>
    </citation>
    <scope>NUCLEOTIDE SEQUENCE [LARGE SCALE GENOMIC DNA]</scope>
    <source>
        <strain evidence="2 3">DSM 18101</strain>
    </source>
</reference>
<dbReference type="RefSeq" id="WP_130419385.1">
    <property type="nucleotide sequence ID" value="NZ_SHKW01000001.1"/>
</dbReference>
<keyword evidence="2" id="KW-0238">DNA-binding</keyword>
<gene>
    <name evidence="2" type="ORF">BDD14_2988</name>
</gene>
<dbReference type="Gene3D" id="1.10.10.10">
    <property type="entry name" value="Winged helix-like DNA-binding domain superfamily/Winged helix DNA-binding domain"/>
    <property type="match status" value="1"/>
</dbReference>
<dbReference type="Proteomes" id="UP000292958">
    <property type="component" value="Unassembled WGS sequence"/>
</dbReference>
<dbReference type="InterPro" id="IPR036388">
    <property type="entry name" value="WH-like_DNA-bd_sf"/>
</dbReference>
<dbReference type="Pfam" id="PF12802">
    <property type="entry name" value="MarR_2"/>
    <property type="match status" value="1"/>
</dbReference>
<accession>A0A4Q7YWK2</accession>
<dbReference type="InterPro" id="IPR036390">
    <property type="entry name" value="WH_DNA-bd_sf"/>
</dbReference>
<dbReference type="EMBL" id="SHKW01000001">
    <property type="protein sequence ID" value="RZU41465.1"/>
    <property type="molecule type" value="Genomic_DNA"/>
</dbReference>
<dbReference type="SUPFAM" id="SSF46785">
    <property type="entry name" value="Winged helix' DNA-binding domain"/>
    <property type="match status" value="1"/>
</dbReference>
<dbReference type="PROSITE" id="PS50995">
    <property type="entry name" value="HTH_MARR_2"/>
    <property type="match status" value="1"/>
</dbReference>
<comment type="caution">
    <text evidence="2">The sequence shown here is derived from an EMBL/GenBank/DDBJ whole genome shotgun (WGS) entry which is preliminary data.</text>
</comment>
<dbReference type="GO" id="GO:0003677">
    <property type="term" value="F:DNA binding"/>
    <property type="evidence" value="ECO:0007669"/>
    <property type="project" value="UniProtKB-KW"/>
</dbReference>
<protein>
    <submittedName>
        <fullName evidence="2">DNA-binding MarR family transcriptional regulator</fullName>
    </submittedName>
</protein>
<dbReference type="OrthoDB" id="163346at2"/>
<proteinExistence type="predicted"/>
<keyword evidence="3" id="KW-1185">Reference proteome</keyword>
<evidence type="ECO:0000313" key="3">
    <source>
        <dbReference type="Proteomes" id="UP000292958"/>
    </source>
</evidence>